<proteinExistence type="predicted"/>
<dbReference type="NCBIfam" id="TIGR01764">
    <property type="entry name" value="excise"/>
    <property type="match status" value="1"/>
</dbReference>
<keyword evidence="4" id="KW-1185">Reference proteome</keyword>
<dbReference type="GO" id="GO:0003677">
    <property type="term" value="F:DNA binding"/>
    <property type="evidence" value="ECO:0007669"/>
    <property type="project" value="InterPro"/>
</dbReference>
<dbReference type="Gene3D" id="3.40.190.10">
    <property type="entry name" value="Periplasmic binding protein-like II"/>
    <property type="match status" value="1"/>
</dbReference>
<dbReference type="Proteomes" id="UP000053791">
    <property type="component" value="Unassembled WGS sequence"/>
</dbReference>
<dbReference type="InterPro" id="IPR010093">
    <property type="entry name" value="SinI_DNA-bd"/>
</dbReference>
<gene>
    <name evidence="3" type="ORF">AVO45_01990</name>
</gene>
<dbReference type="AlphaFoldDB" id="A0A101CYS8"/>
<comment type="caution">
    <text evidence="3">The sequence shown here is derived from an EMBL/GenBank/DDBJ whole genome shotgun (WGS) entry which is preliminary data.</text>
</comment>
<evidence type="ECO:0000313" key="3">
    <source>
        <dbReference type="EMBL" id="KUJ85777.1"/>
    </source>
</evidence>
<dbReference type="InterPro" id="IPR024370">
    <property type="entry name" value="PBP_domain"/>
</dbReference>
<dbReference type="OrthoDB" id="9805928at2"/>
<dbReference type="SUPFAM" id="SSF53850">
    <property type="entry name" value="Periplasmic binding protein-like II"/>
    <property type="match status" value="1"/>
</dbReference>
<dbReference type="Pfam" id="PF12728">
    <property type="entry name" value="HTH_17"/>
    <property type="match status" value="1"/>
</dbReference>
<feature type="domain" description="Helix-turn-helix" evidence="2">
    <location>
        <begin position="4"/>
        <end position="52"/>
    </location>
</feature>
<reference evidence="3 4" key="1">
    <citation type="submission" date="2015-12" db="EMBL/GenBank/DDBJ databases">
        <authorList>
            <person name="Shamseldin A."/>
            <person name="Moawad H."/>
            <person name="Abd El-Rahim W.M."/>
            <person name="Sadowsky M.J."/>
        </authorList>
    </citation>
    <scope>NUCLEOTIDE SEQUENCE [LARGE SCALE GENOMIC DNA]</scope>
    <source>
        <strain evidence="3 4">ZGT118</strain>
    </source>
</reference>
<protein>
    <submittedName>
        <fullName evidence="3">Excisionase</fullName>
    </submittedName>
</protein>
<organism evidence="3 4">
    <name type="scientific">Ruegeria marisrubri</name>
    <dbReference type="NCBI Taxonomy" id="1685379"/>
    <lineage>
        <taxon>Bacteria</taxon>
        <taxon>Pseudomonadati</taxon>
        <taxon>Pseudomonadota</taxon>
        <taxon>Alphaproteobacteria</taxon>
        <taxon>Rhodobacterales</taxon>
        <taxon>Roseobacteraceae</taxon>
        <taxon>Ruegeria</taxon>
    </lineage>
</organism>
<dbReference type="Pfam" id="PF12727">
    <property type="entry name" value="PBP_like"/>
    <property type="match status" value="1"/>
</dbReference>
<evidence type="ECO:0000259" key="1">
    <source>
        <dbReference type="Pfam" id="PF12727"/>
    </source>
</evidence>
<dbReference type="STRING" id="1685379.AVO45_01990"/>
<accession>A0A101CYS8</accession>
<feature type="domain" description="PBP" evidence="1">
    <location>
        <begin position="82"/>
        <end position="260"/>
    </location>
</feature>
<sequence>MAEFLTTRELADLLRIGERKAYDLASSGEIPCVRAMGKLLFPRAEILAWLNASRSGPQVAEPPLPPIVAGSHDPLLDWALRESGSGLATYYDGSFDGLDRLKTRSAQAAALHIHEEDGFNVATLHQMVGEAPIVLVEIARRQRGLLLAPGTAGISGFADLRGRRVILRQDSAASQRLFDEQLEAHGLNRDDLRALPGCARTEEELAIALHDGKAEAGFGLGALAGIYGLDFVPLLEERFDLAIWRRAYFDPPMQRLMAFLHSAPFTARAAELGGYDLSGLGTVHHNGASG</sequence>
<dbReference type="PANTHER" id="PTHR38431:SF1">
    <property type="entry name" value="BLL2305 PROTEIN"/>
    <property type="match status" value="1"/>
</dbReference>
<dbReference type="EMBL" id="LQBQ01000001">
    <property type="protein sequence ID" value="KUJ85777.1"/>
    <property type="molecule type" value="Genomic_DNA"/>
</dbReference>
<name>A0A101CYS8_9RHOB</name>
<dbReference type="InterPro" id="IPR041657">
    <property type="entry name" value="HTH_17"/>
</dbReference>
<evidence type="ECO:0000313" key="4">
    <source>
        <dbReference type="Proteomes" id="UP000053791"/>
    </source>
</evidence>
<dbReference type="RefSeq" id="WP_068343999.1">
    <property type="nucleotide sequence ID" value="NZ_LQBQ01000001.1"/>
</dbReference>
<evidence type="ECO:0000259" key="2">
    <source>
        <dbReference type="Pfam" id="PF12728"/>
    </source>
</evidence>
<dbReference type="PANTHER" id="PTHR38431">
    <property type="entry name" value="BLL2305 PROTEIN"/>
    <property type="match status" value="1"/>
</dbReference>